<evidence type="ECO:0000259" key="2">
    <source>
        <dbReference type="Pfam" id="PF06863"/>
    </source>
</evidence>
<accession>E4N771</accession>
<protein>
    <recommendedName>
        <fullName evidence="5">DUF1254 domain-containing protein</fullName>
    </recommendedName>
</protein>
<evidence type="ECO:0000313" key="4">
    <source>
        <dbReference type="Proteomes" id="UP000007076"/>
    </source>
</evidence>
<feature type="domain" description="DUF1254" evidence="2">
    <location>
        <begin position="47"/>
        <end position="190"/>
    </location>
</feature>
<dbReference type="PANTHER" id="PTHR36509:SF2">
    <property type="entry name" value="BLL3101 PROTEIN"/>
    <property type="match status" value="1"/>
</dbReference>
<dbReference type="Proteomes" id="UP000007076">
    <property type="component" value="Chromosome"/>
</dbReference>
<reference evidence="3 4" key="1">
    <citation type="journal article" date="2010" name="DNA Res.">
        <title>Genome sequence of Kitasatospora setae NBRC 14216T: an evolutionary snapshot of the family Streptomycetaceae.</title>
        <authorList>
            <person name="Ichikawa N."/>
            <person name="Oguchi A."/>
            <person name="Ikeda H."/>
            <person name="Ishikawa J."/>
            <person name="Kitani S."/>
            <person name="Watanabe Y."/>
            <person name="Nakamura S."/>
            <person name="Katano Y."/>
            <person name="Kishi E."/>
            <person name="Sasagawa M."/>
            <person name="Ankai A."/>
            <person name="Fukui S."/>
            <person name="Hashimoto Y."/>
            <person name="Kamata S."/>
            <person name="Otoguro M."/>
            <person name="Tanikawa S."/>
            <person name="Nihira T."/>
            <person name="Horinouchi S."/>
            <person name="Ohnishi Y."/>
            <person name="Hayakawa M."/>
            <person name="Kuzuyama T."/>
            <person name="Arisawa A."/>
            <person name="Nomoto F."/>
            <person name="Miura H."/>
            <person name="Takahashi Y."/>
            <person name="Fujita N."/>
        </authorList>
    </citation>
    <scope>NUCLEOTIDE SEQUENCE [LARGE SCALE GENOMIC DNA]</scope>
    <source>
        <strain evidence="4">ATCC 33774 / DSM 43861 / JCM 3304 / KCC A-0304 / NBRC 14216 / KM-6054</strain>
    </source>
</reference>
<dbReference type="PATRIC" id="fig|452652.3.peg.1216"/>
<dbReference type="InterPro" id="IPR010679">
    <property type="entry name" value="DUF1254"/>
</dbReference>
<dbReference type="HOGENOM" id="CLU_027269_1_1_11"/>
<feature type="domain" description="DUF1214" evidence="1">
    <location>
        <begin position="336"/>
        <end position="436"/>
    </location>
</feature>
<sequence>MTNDPTQRSQLAEATDAYVFGYALIMMELTRRLQTNTEQPNATQAPVNQFCQHTTLPTPEMKDVVRPNLDTLYTQAWIDLSAGPLVLEVPVMDEGRYWLMQLMDAWSNTSEQSPSSITPLTAPNLDPTQDVQVYSYALTGPGWQGELPDGLQQVAFPTDTVWLIGRIELHDTSDAEVQTVTGYQDQMRLLPLDVWADGGDYTPPAGSYDPTLPTTPPSEAITRLTGPEFFDELAALLTHTPLDPPDDRTSALLAELGLHPYDADRLPDAETLDLAKAAGLDAIEHHQGPTPVNGWTFMTTGIGTYGTDYPQRAYVASIGLGANLPQDALYPMTGNAATDGDGTPLAYTLTFPAGQLPPVNAFWSLTAYNSASFLVDNPEDIYAIGHFATPLTGTDGATTLHVQAEAPADPAMQAANWLPIPTSGTFTVTLRLYAPQTADLLPDWPPALTPVTPVTPEG</sequence>
<dbReference type="SUPFAM" id="SSF160935">
    <property type="entry name" value="VPA0735-like"/>
    <property type="match status" value="1"/>
</dbReference>
<proteinExistence type="predicted"/>
<name>E4N771_KITSK</name>
<dbReference type="EMBL" id="AP010968">
    <property type="protein sequence ID" value="BAJ27052.1"/>
    <property type="molecule type" value="Genomic_DNA"/>
</dbReference>
<dbReference type="RefSeq" id="WP_014134370.1">
    <property type="nucleotide sequence ID" value="NC_016109.1"/>
</dbReference>
<gene>
    <name evidence="3" type="ordered locus">KSE_12190</name>
</gene>
<dbReference type="InterPro" id="IPR037049">
    <property type="entry name" value="DUF1214_C_sf"/>
</dbReference>
<dbReference type="Gene3D" id="2.60.40.1610">
    <property type="entry name" value="Domain of unknown function DUF1254"/>
    <property type="match status" value="1"/>
</dbReference>
<evidence type="ECO:0000313" key="3">
    <source>
        <dbReference type="EMBL" id="BAJ27052.1"/>
    </source>
</evidence>
<dbReference type="STRING" id="452652.KSE_12190"/>
<evidence type="ECO:0000259" key="1">
    <source>
        <dbReference type="Pfam" id="PF06742"/>
    </source>
</evidence>
<keyword evidence="4" id="KW-1185">Reference proteome</keyword>
<dbReference type="InterPro" id="IPR037050">
    <property type="entry name" value="DUF1254_sf"/>
</dbReference>
<dbReference type="InterPro" id="IPR010621">
    <property type="entry name" value="DUF1214"/>
</dbReference>
<dbReference type="AlphaFoldDB" id="E4N771"/>
<dbReference type="KEGG" id="ksk:KSE_12190"/>
<evidence type="ECO:0008006" key="5">
    <source>
        <dbReference type="Google" id="ProtNLM"/>
    </source>
</evidence>
<organism evidence="3 4">
    <name type="scientific">Kitasatospora setae (strain ATCC 33774 / DSM 43861 / JCM 3304 / KCC A-0304 / NBRC 14216 / KM-6054)</name>
    <name type="common">Streptomyces setae</name>
    <dbReference type="NCBI Taxonomy" id="452652"/>
    <lineage>
        <taxon>Bacteria</taxon>
        <taxon>Bacillati</taxon>
        <taxon>Actinomycetota</taxon>
        <taxon>Actinomycetes</taxon>
        <taxon>Kitasatosporales</taxon>
        <taxon>Streptomycetaceae</taxon>
        <taxon>Kitasatospora</taxon>
    </lineage>
</organism>
<dbReference type="Pfam" id="PF06742">
    <property type="entry name" value="DUF1214"/>
    <property type="match status" value="1"/>
</dbReference>
<dbReference type="eggNOG" id="COG5361">
    <property type="taxonomic scope" value="Bacteria"/>
</dbReference>
<dbReference type="Gene3D" id="2.60.120.600">
    <property type="entry name" value="Domain of unknown function DUF1214, C-terminal domain"/>
    <property type="match status" value="1"/>
</dbReference>
<dbReference type="PANTHER" id="PTHR36509">
    <property type="entry name" value="BLL3101 PROTEIN"/>
    <property type="match status" value="1"/>
</dbReference>
<dbReference type="Pfam" id="PF06863">
    <property type="entry name" value="DUF1254"/>
    <property type="match status" value="1"/>
</dbReference>